<dbReference type="PANTHER" id="PTHR35535:SF1">
    <property type="entry name" value="HEAT SHOCK PROTEIN HSLJ"/>
    <property type="match status" value="1"/>
</dbReference>
<feature type="domain" description="DUF306" evidence="2">
    <location>
        <begin position="62"/>
        <end position="140"/>
    </location>
</feature>
<organism evidence="3 4">
    <name type="scientific">Leucobacter tardus</name>
    <dbReference type="NCBI Taxonomy" id="501483"/>
    <lineage>
        <taxon>Bacteria</taxon>
        <taxon>Bacillati</taxon>
        <taxon>Actinomycetota</taxon>
        <taxon>Actinomycetes</taxon>
        <taxon>Micrococcales</taxon>
        <taxon>Microbacteriaceae</taxon>
        <taxon>Leucobacter</taxon>
    </lineage>
</organism>
<reference evidence="3" key="1">
    <citation type="submission" date="2021-03" db="EMBL/GenBank/DDBJ databases">
        <title>Leucobacter chromiisoli sp. nov., isolated from chromium-containing soil of chemical plant.</title>
        <authorList>
            <person name="Xu Z."/>
        </authorList>
    </citation>
    <scope>NUCLEOTIDE SEQUENCE</scope>
    <source>
        <strain evidence="3">K 70/01</strain>
    </source>
</reference>
<dbReference type="PANTHER" id="PTHR35535">
    <property type="entry name" value="HEAT SHOCK PROTEIN HSLJ"/>
    <property type="match status" value="1"/>
</dbReference>
<name>A0A939QIT1_9MICO</name>
<feature type="signal peptide" evidence="1">
    <location>
        <begin position="1"/>
        <end position="34"/>
    </location>
</feature>
<dbReference type="Gene3D" id="2.40.128.270">
    <property type="match status" value="1"/>
</dbReference>
<keyword evidence="1" id="KW-0732">Signal</keyword>
<evidence type="ECO:0000259" key="2">
    <source>
        <dbReference type="Pfam" id="PF03724"/>
    </source>
</evidence>
<evidence type="ECO:0000313" key="4">
    <source>
        <dbReference type="Proteomes" id="UP000668403"/>
    </source>
</evidence>
<dbReference type="EMBL" id="JAGFBF010000001">
    <property type="protein sequence ID" value="MBO2988479.1"/>
    <property type="molecule type" value="Genomic_DNA"/>
</dbReference>
<gene>
    <name evidence="3" type="ORF">J4H85_00505</name>
</gene>
<evidence type="ECO:0000313" key="3">
    <source>
        <dbReference type="EMBL" id="MBO2988479.1"/>
    </source>
</evidence>
<dbReference type="AlphaFoldDB" id="A0A939QIT1"/>
<comment type="caution">
    <text evidence="3">The sequence shown here is derived from an EMBL/GenBank/DDBJ whole genome shotgun (WGS) entry which is preliminary data.</text>
</comment>
<dbReference type="InterPro" id="IPR005184">
    <property type="entry name" value="DUF306_Meta_HslJ"/>
</dbReference>
<accession>A0A939QIT1</accession>
<dbReference type="PROSITE" id="PS51257">
    <property type="entry name" value="PROKAR_LIPOPROTEIN"/>
    <property type="match status" value="1"/>
</dbReference>
<dbReference type="Pfam" id="PF03724">
    <property type="entry name" value="META"/>
    <property type="match status" value="1"/>
</dbReference>
<evidence type="ECO:0000256" key="1">
    <source>
        <dbReference type="SAM" id="SignalP"/>
    </source>
</evidence>
<feature type="chain" id="PRO_5037297833" evidence="1">
    <location>
        <begin position="35"/>
        <end position="150"/>
    </location>
</feature>
<sequence length="150" mass="15376">MMTKGGPARSRSKVWSALGGVLLVVGLSSCAANAGNEEESQTEVTEAPMDLGEQVLGDWASEEKGQPHLTFAEAGKVSGSDGCNGIGGEYTVNDEDVTVSLGAATLKACPGVDDWLRGVATVTVDGDTMQVMNADGDEIGQLQRSDAAAE</sequence>
<dbReference type="InterPro" id="IPR038670">
    <property type="entry name" value="HslJ-like_sf"/>
</dbReference>
<protein>
    <submittedName>
        <fullName evidence="3">META domain-containing protein</fullName>
    </submittedName>
</protein>
<dbReference type="InterPro" id="IPR053147">
    <property type="entry name" value="Hsp_HslJ-like"/>
</dbReference>
<dbReference type="Proteomes" id="UP000668403">
    <property type="component" value="Unassembled WGS sequence"/>
</dbReference>
<dbReference type="RefSeq" id="WP_208235867.1">
    <property type="nucleotide sequence ID" value="NZ_BAAAQU010000001.1"/>
</dbReference>
<keyword evidence="4" id="KW-1185">Reference proteome</keyword>
<proteinExistence type="predicted"/>